<proteinExistence type="predicted"/>
<accession>A0A7G6WY16</accession>
<sequence length="59" mass="6549">MAALRALLRDPVLMAGAVDDIATTWAFTPDQLDTLAVLLRPNPHHRHHRHHGPAGSPRR</sequence>
<reference evidence="3" key="1">
    <citation type="submission" date="2019-09" db="EMBL/GenBank/DDBJ databases">
        <title>Antimicrobial potential of Antarctic Bacteria.</title>
        <authorList>
            <person name="Benaud N."/>
            <person name="Edwards R.J."/>
            <person name="Ferrari B.C."/>
        </authorList>
    </citation>
    <scope>NUCLEOTIDE SEQUENCE [LARGE SCALE GENOMIC DNA]</scope>
    <source>
        <strain evidence="3">SPB151</strain>
    </source>
</reference>
<dbReference type="KEGG" id="kqi:F1D05_14395"/>
<dbReference type="Proteomes" id="UP000515563">
    <property type="component" value="Chromosome"/>
</dbReference>
<feature type="compositionally biased region" description="Basic residues" evidence="1">
    <location>
        <begin position="42"/>
        <end position="59"/>
    </location>
</feature>
<organism evidence="2 3">
    <name type="scientific">Kribbella qitaiheensis</name>
    <dbReference type="NCBI Taxonomy" id="1544730"/>
    <lineage>
        <taxon>Bacteria</taxon>
        <taxon>Bacillati</taxon>
        <taxon>Actinomycetota</taxon>
        <taxon>Actinomycetes</taxon>
        <taxon>Propionibacteriales</taxon>
        <taxon>Kribbellaceae</taxon>
        <taxon>Kribbella</taxon>
    </lineage>
</organism>
<gene>
    <name evidence="2" type="ORF">F1D05_14395</name>
</gene>
<evidence type="ECO:0000313" key="2">
    <source>
        <dbReference type="EMBL" id="QNE18881.1"/>
    </source>
</evidence>
<protein>
    <submittedName>
        <fullName evidence="2">Uncharacterized protein</fullName>
    </submittedName>
</protein>
<dbReference type="RefSeq" id="WP_185448179.1">
    <property type="nucleotide sequence ID" value="NZ_CP043661.1"/>
</dbReference>
<reference evidence="2 3" key="2">
    <citation type="journal article" date="2020" name="Microbiol. Resour. Announc.">
        <title>Antarctic desert soil bacteria exhibit high novel natural product potential, evaluated through long-read genome sequencing and comparative genomics.</title>
        <authorList>
            <person name="Benaud N."/>
            <person name="Edwards R.J."/>
            <person name="Amos T.G."/>
            <person name="D'Agostino P.M."/>
            <person name="Gutierrez-Chavez C."/>
            <person name="Montgomery K."/>
            <person name="Nicetic I."/>
            <person name="Ferrari B.C."/>
        </authorList>
    </citation>
    <scope>NUCLEOTIDE SEQUENCE [LARGE SCALE GENOMIC DNA]</scope>
    <source>
        <strain evidence="2 3">SPB151</strain>
    </source>
</reference>
<evidence type="ECO:0000313" key="3">
    <source>
        <dbReference type="Proteomes" id="UP000515563"/>
    </source>
</evidence>
<dbReference type="EMBL" id="CP043661">
    <property type="protein sequence ID" value="QNE18881.1"/>
    <property type="molecule type" value="Genomic_DNA"/>
</dbReference>
<dbReference type="AlphaFoldDB" id="A0A7G6WY16"/>
<name>A0A7G6WY16_9ACTN</name>
<feature type="region of interest" description="Disordered" evidence="1">
    <location>
        <begin position="40"/>
        <end position="59"/>
    </location>
</feature>
<keyword evidence="3" id="KW-1185">Reference proteome</keyword>
<evidence type="ECO:0000256" key="1">
    <source>
        <dbReference type="SAM" id="MobiDB-lite"/>
    </source>
</evidence>